<dbReference type="EC" id="2.7.1.172" evidence="1"/>
<evidence type="ECO:0000313" key="5">
    <source>
        <dbReference type="Proteomes" id="UP000635477"/>
    </source>
</evidence>
<dbReference type="GO" id="GO:0102193">
    <property type="term" value="F:protein-ribulosamine 3-kinase activity"/>
    <property type="evidence" value="ECO:0007669"/>
    <property type="project" value="UniProtKB-EC"/>
</dbReference>
<dbReference type="Gene3D" id="3.40.140.10">
    <property type="entry name" value="Cytidine Deaminase, domain 2"/>
    <property type="match status" value="1"/>
</dbReference>
<protein>
    <recommendedName>
        <fullName evidence="1">protein-ribulosamine 3-kinase</fullName>
        <ecNumber evidence="1">2.7.1.172</ecNumber>
    </recommendedName>
</protein>
<dbReference type="AlphaFoldDB" id="A0A8H4XN16"/>
<reference evidence="4" key="1">
    <citation type="journal article" date="2020" name="BMC Genomics">
        <title>Correction to: Identification and distribution of gene clusters required for synthesis of sphingolipid metabolism inhibitors in diverse species of the filamentous fungus Fusarium.</title>
        <authorList>
            <person name="Kim H.S."/>
            <person name="Lohmar J.M."/>
            <person name="Busman M."/>
            <person name="Brown D.W."/>
            <person name="Naumann T.A."/>
            <person name="Divon H.H."/>
            <person name="Lysoe E."/>
            <person name="Uhlig S."/>
            <person name="Proctor R.H."/>
        </authorList>
    </citation>
    <scope>NUCLEOTIDE SEQUENCE</scope>
    <source>
        <strain evidence="4">NRRL 22465</strain>
    </source>
</reference>
<dbReference type="Gene3D" id="3.90.1200.10">
    <property type="match status" value="1"/>
</dbReference>
<dbReference type="OrthoDB" id="5772781at2759"/>
<name>A0A8H4XN16_9HYPO</name>
<gene>
    <name evidence="4" type="ORF">FZEAL_2143</name>
</gene>
<evidence type="ECO:0000259" key="3">
    <source>
        <dbReference type="PROSITE" id="PS51747"/>
    </source>
</evidence>
<dbReference type="Pfam" id="PF03881">
    <property type="entry name" value="Fructosamin_kin"/>
    <property type="match status" value="1"/>
</dbReference>
<dbReference type="InterPro" id="IPR011009">
    <property type="entry name" value="Kinase-like_dom_sf"/>
</dbReference>
<dbReference type="Proteomes" id="UP000635477">
    <property type="component" value="Unassembled WGS sequence"/>
</dbReference>
<comment type="catalytic activity">
    <reaction evidence="2">
        <text>N(6)-D-ribulosyl-L-lysyl-[protein] + ATP = N(6)-(3-O-phospho-D-ribulosyl)-L-lysyl-[protein] + ADP + H(+)</text>
        <dbReference type="Rhea" id="RHEA:48432"/>
        <dbReference type="Rhea" id="RHEA-COMP:12103"/>
        <dbReference type="Rhea" id="RHEA-COMP:12104"/>
        <dbReference type="ChEBI" id="CHEBI:15378"/>
        <dbReference type="ChEBI" id="CHEBI:30616"/>
        <dbReference type="ChEBI" id="CHEBI:90418"/>
        <dbReference type="ChEBI" id="CHEBI:90420"/>
        <dbReference type="ChEBI" id="CHEBI:456216"/>
        <dbReference type="EC" id="2.7.1.172"/>
    </reaction>
    <physiologicalReaction direction="left-to-right" evidence="2">
        <dbReference type="Rhea" id="RHEA:48433"/>
    </physiologicalReaction>
</comment>
<dbReference type="InterPro" id="IPR002125">
    <property type="entry name" value="CMP_dCMP_dom"/>
</dbReference>
<organism evidence="4 5">
    <name type="scientific">Fusarium zealandicum</name>
    <dbReference type="NCBI Taxonomy" id="1053134"/>
    <lineage>
        <taxon>Eukaryota</taxon>
        <taxon>Fungi</taxon>
        <taxon>Dikarya</taxon>
        <taxon>Ascomycota</taxon>
        <taxon>Pezizomycotina</taxon>
        <taxon>Sordariomycetes</taxon>
        <taxon>Hypocreomycetidae</taxon>
        <taxon>Hypocreales</taxon>
        <taxon>Nectriaceae</taxon>
        <taxon>Fusarium</taxon>
        <taxon>Fusarium staphyleae species complex</taxon>
    </lineage>
</organism>
<proteinExistence type="predicted"/>
<dbReference type="PANTHER" id="PTHR12149">
    <property type="entry name" value="FRUCTOSAMINE 3 KINASE-RELATED PROTEIN"/>
    <property type="match status" value="1"/>
</dbReference>
<dbReference type="PANTHER" id="PTHR12149:SF8">
    <property type="entry name" value="PROTEIN-RIBULOSAMINE 3-KINASE"/>
    <property type="match status" value="1"/>
</dbReference>
<evidence type="ECO:0000256" key="1">
    <source>
        <dbReference type="ARBA" id="ARBA00011961"/>
    </source>
</evidence>
<dbReference type="EMBL" id="JABEYC010000131">
    <property type="protein sequence ID" value="KAF4982166.1"/>
    <property type="molecule type" value="Genomic_DNA"/>
</dbReference>
<comment type="caution">
    <text evidence="4">The sequence shown here is derived from an EMBL/GenBank/DDBJ whole genome shotgun (WGS) entry which is preliminary data.</text>
</comment>
<dbReference type="SUPFAM" id="SSF56112">
    <property type="entry name" value="Protein kinase-like (PK-like)"/>
    <property type="match status" value="1"/>
</dbReference>
<dbReference type="GO" id="GO:0006139">
    <property type="term" value="P:nucleobase-containing compound metabolic process"/>
    <property type="evidence" value="ECO:0007669"/>
    <property type="project" value="UniProtKB-ARBA"/>
</dbReference>
<dbReference type="SUPFAM" id="SSF53927">
    <property type="entry name" value="Cytidine deaminase-like"/>
    <property type="match status" value="1"/>
</dbReference>
<dbReference type="Pfam" id="PF18785">
    <property type="entry name" value="Inv-AAD"/>
    <property type="match status" value="1"/>
</dbReference>
<keyword evidence="5" id="KW-1185">Reference proteome</keyword>
<dbReference type="PROSITE" id="PS51747">
    <property type="entry name" value="CYT_DCMP_DEAMINASES_2"/>
    <property type="match status" value="1"/>
</dbReference>
<feature type="domain" description="CMP/dCMP-type deaminase" evidence="3">
    <location>
        <begin position="13"/>
        <end position="152"/>
    </location>
</feature>
<dbReference type="InterPro" id="IPR016477">
    <property type="entry name" value="Fructo-/Ketosamine-3-kinase"/>
</dbReference>
<accession>A0A8H4XN16</accession>
<dbReference type="InterPro" id="IPR016193">
    <property type="entry name" value="Cytidine_deaminase-like"/>
</dbReference>
<reference evidence="4" key="2">
    <citation type="submission" date="2020-05" db="EMBL/GenBank/DDBJ databases">
        <authorList>
            <person name="Kim H.-S."/>
            <person name="Proctor R.H."/>
            <person name="Brown D.W."/>
        </authorList>
    </citation>
    <scope>NUCLEOTIDE SEQUENCE</scope>
    <source>
        <strain evidence="4">NRRL 22465</strain>
    </source>
</reference>
<evidence type="ECO:0000313" key="4">
    <source>
        <dbReference type="EMBL" id="KAF4982166.1"/>
    </source>
</evidence>
<sequence>MSSQQTYPTFAAGDHEGLMEFALDQARKSPPAGNKFCVGAVLVDADTGEVLSTGFSLEYPRDYNGDVGMTHAEQCCFIKIADKHDLLEERIHEVLPANTALYTTMEPCNERLSGNMTCATRILRLQSAIKTVYVGIKEPGTFIALNDGQQRLERNGCFCAAFYNSQSQAGCTPGQRSSTFQGPTDPKEKMNYDGANGLELREGNTQVDPAVLKELPQGCKVTSTKSHGISLWARTGRIDVSLFDGTPQSFFIKVISRDRGRDMMMSEFESMNAAHNVLPEFVPKPIAWGTYTTIRDTHFFLCAFRNMKADIPRPHKFAALLSTLHQKSVSPTGKFGFHVTTYAGNLPQYIAWEDSWETFFAKSMRCALDLEIKARGPSEELNDLSRALFDEVIPRLLRPLESKGRTVKPSLIHGDLWYANSGIDVNTGEPLVFDACCFYAHNEYEFGQWRPACNRFGVEYITAYNSFVQISPPEEDFEGRLDLYRLRFDTHVSALFVDKESLRTQ</sequence>
<evidence type="ECO:0000256" key="2">
    <source>
        <dbReference type="ARBA" id="ARBA00048655"/>
    </source>
</evidence>